<keyword evidence="3" id="KW-1185">Reference proteome</keyword>
<sequence>MDSLSLVHDTFAPLSGRRLVDIGCGPGHLAAALTAQGAVVTGVDPGTDAVRAATARVPQARFEAASAEALPFPDGAFDGAVILNALHHVPDPRAALAEAARVIGSGGRILVVEPLAEGSFFAALRTIEDEGTVRAQAQVAIAAAVAAGEFTCARDVTFARRETFADLGAFLERVAAVDPARRAAIRDGRPAIEAAFLAAAGRDAAGGYVLDQPLRAHVLVPARGA</sequence>
<dbReference type="SUPFAM" id="SSF53335">
    <property type="entry name" value="S-adenosyl-L-methionine-dependent methyltransferases"/>
    <property type="match status" value="1"/>
</dbReference>
<accession>A0ABQ4U3P2</accession>
<dbReference type="Pfam" id="PF08241">
    <property type="entry name" value="Methyltransf_11"/>
    <property type="match status" value="1"/>
</dbReference>
<evidence type="ECO:0000259" key="1">
    <source>
        <dbReference type="Pfam" id="PF08241"/>
    </source>
</evidence>
<gene>
    <name evidence="2" type="primary">COQ5_5</name>
    <name evidence="2" type="ORF">MPOCJGCO_4012</name>
</gene>
<dbReference type="RefSeq" id="WP_238184440.1">
    <property type="nucleotide sequence ID" value="NZ_BPRB01000253.1"/>
</dbReference>
<reference evidence="2" key="2">
    <citation type="submission" date="2021-08" db="EMBL/GenBank/DDBJ databases">
        <authorList>
            <person name="Tani A."/>
            <person name="Ola A."/>
            <person name="Ogura Y."/>
            <person name="Katsura K."/>
            <person name="Hayashi T."/>
        </authorList>
    </citation>
    <scope>NUCLEOTIDE SEQUENCE</scope>
    <source>
        <strain evidence="2">DSM 23632</strain>
    </source>
</reference>
<dbReference type="Gene3D" id="3.40.50.150">
    <property type="entry name" value="Vaccinia Virus protein VP39"/>
    <property type="match status" value="1"/>
</dbReference>
<dbReference type="InterPro" id="IPR013216">
    <property type="entry name" value="Methyltransf_11"/>
</dbReference>
<dbReference type="GO" id="GO:0008168">
    <property type="term" value="F:methyltransferase activity"/>
    <property type="evidence" value="ECO:0007669"/>
    <property type="project" value="UniProtKB-KW"/>
</dbReference>
<organism evidence="2 3">
    <name type="scientific">Methylobacterium trifolii</name>
    <dbReference type="NCBI Taxonomy" id="1003092"/>
    <lineage>
        <taxon>Bacteria</taxon>
        <taxon>Pseudomonadati</taxon>
        <taxon>Pseudomonadota</taxon>
        <taxon>Alphaproteobacteria</taxon>
        <taxon>Hyphomicrobiales</taxon>
        <taxon>Methylobacteriaceae</taxon>
        <taxon>Methylobacterium</taxon>
    </lineage>
</organism>
<dbReference type="GO" id="GO:0032259">
    <property type="term" value="P:methylation"/>
    <property type="evidence" value="ECO:0007669"/>
    <property type="project" value="UniProtKB-KW"/>
</dbReference>
<dbReference type="Proteomes" id="UP001055057">
    <property type="component" value="Unassembled WGS sequence"/>
</dbReference>
<dbReference type="PANTHER" id="PTHR43861">
    <property type="entry name" value="TRANS-ACONITATE 2-METHYLTRANSFERASE-RELATED"/>
    <property type="match status" value="1"/>
</dbReference>
<name>A0ABQ4U3P2_9HYPH</name>
<evidence type="ECO:0000313" key="3">
    <source>
        <dbReference type="Proteomes" id="UP001055057"/>
    </source>
</evidence>
<dbReference type="CDD" id="cd02440">
    <property type="entry name" value="AdoMet_MTases"/>
    <property type="match status" value="1"/>
</dbReference>
<keyword evidence="2" id="KW-0489">Methyltransferase</keyword>
<feature type="domain" description="Methyltransferase type 11" evidence="1">
    <location>
        <begin position="20"/>
        <end position="110"/>
    </location>
</feature>
<protein>
    <submittedName>
        <fullName evidence="2">2-methoxy-6-polyprenyl-1,4-benzoquinol methylase, mitochondrial</fullName>
    </submittedName>
</protein>
<dbReference type="EMBL" id="BPRB01000253">
    <property type="protein sequence ID" value="GJE61886.1"/>
    <property type="molecule type" value="Genomic_DNA"/>
</dbReference>
<keyword evidence="2" id="KW-0808">Transferase</keyword>
<reference evidence="2" key="1">
    <citation type="journal article" date="2021" name="Front. Microbiol.">
        <title>Comprehensive Comparative Genomics and Phenotyping of Methylobacterium Species.</title>
        <authorList>
            <person name="Alessa O."/>
            <person name="Ogura Y."/>
            <person name="Fujitani Y."/>
            <person name="Takami H."/>
            <person name="Hayashi T."/>
            <person name="Sahin N."/>
            <person name="Tani A."/>
        </authorList>
    </citation>
    <scope>NUCLEOTIDE SEQUENCE</scope>
    <source>
        <strain evidence="2">DSM 23632</strain>
    </source>
</reference>
<evidence type="ECO:0000313" key="2">
    <source>
        <dbReference type="EMBL" id="GJE61886.1"/>
    </source>
</evidence>
<dbReference type="InterPro" id="IPR029063">
    <property type="entry name" value="SAM-dependent_MTases_sf"/>
</dbReference>
<proteinExistence type="predicted"/>
<comment type="caution">
    <text evidence="2">The sequence shown here is derived from an EMBL/GenBank/DDBJ whole genome shotgun (WGS) entry which is preliminary data.</text>
</comment>